<keyword evidence="8" id="KW-1185">Reference proteome</keyword>
<evidence type="ECO:0000256" key="6">
    <source>
        <dbReference type="PIRSR" id="PIRSR006468-1"/>
    </source>
</evidence>
<organism evidence="7 8">
    <name type="scientific">Protomyces lactucae-debilis</name>
    <dbReference type="NCBI Taxonomy" id="2754530"/>
    <lineage>
        <taxon>Eukaryota</taxon>
        <taxon>Fungi</taxon>
        <taxon>Dikarya</taxon>
        <taxon>Ascomycota</taxon>
        <taxon>Taphrinomycotina</taxon>
        <taxon>Taphrinomycetes</taxon>
        <taxon>Taphrinales</taxon>
        <taxon>Protomycetaceae</taxon>
        <taxon>Protomyces</taxon>
    </lineage>
</organism>
<evidence type="ECO:0000256" key="1">
    <source>
        <dbReference type="ARBA" id="ARBA00001933"/>
    </source>
</evidence>
<protein>
    <submittedName>
        <fullName evidence="7">Putative branched-chain amino acid aminotransferase</fullName>
    </submittedName>
</protein>
<evidence type="ECO:0000256" key="5">
    <source>
        <dbReference type="ARBA" id="ARBA00022898"/>
    </source>
</evidence>
<feature type="modified residue" description="N6-(pyridoxal phosphate)lysine" evidence="6">
    <location>
        <position position="190"/>
    </location>
</feature>
<dbReference type="GeneID" id="63785875"/>
<comment type="caution">
    <text evidence="7">The sequence shown here is derived from an EMBL/GenBank/DDBJ whole genome shotgun (WGS) entry which is preliminary data.</text>
</comment>
<comment type="similarity">
    <text evidence="2">Belongs to the class-IV pyridoxal-phosphate-dependent aminotransferase family.</text>
</comment>
<dbReference type="InterPro" id="IPR005786">
    <property type="entry name" value="B_amino_transII"/>
</dbReference>
<dbReference type="Gene3D" id="3.20.10.10">
    <property type="entry name" value="D-amino Acid Aminotransferase, subunit A, domain 2"/>
    <property type="match status" value="1"/>
</dbReference>
<dbReference type="AlphaFoldDB" id="A0A1Y2FEX3"/>
<evidence type="ECO:0000256" key="4">
    <source>
        <dbReference type="ARBA" id="ARBA00022679"/>
    </source>
</evidence>
<sequence length="347" mass="37672">MSVPEPSTKVDWQNLSFGVNSVNGHVQCIYKNGAWGPIEFVEEPFIRMSVMAPALNYGQQCFEGMKAFRCRDGHIRIFRPDENAKRMQHSASIISIPPMPENLFLEAVKLAVLKNAEFVPPYELGQSLYLRPLLLGSGAQLALSAPDEFTFLCPVTPVANLYSASGAKPIDALIVEDFDRAAPAGTGSAKLGGNYAPVFQHAAKAKAAGFAITLHLDSKTRTHIDEFSTSNFLALRGKGDETTLVVPESTSILKSVTTKSVVQLAKSFGWQVECRPVHVDELNTFSEIMSAGTAAVITPVKSVTYQGKKLVQLSEEQGPGASRILTTLRGIQTGDLADEFKWLVDVV</sequence>
<keyword evidence="3 7" id="KW-0032">Aminotransferase</keyword>
<reference evidence="7 8" key="1">
    <citation type="submission" date="2016-07" db="EMBL/GenBank/DDBJ databases">
        <title>Pervasive Adenine N6-methylation of Active Genes in Fungi.</title>
        <authorList>
            <consortium name="DOE Joint Genome Institute"/>
            <person name="Mondo S.J."/>
            <person name="Dannebaum R.O."/>
            <person name="Kuo R.C."/>
            <person name="Labutti K."/>
            <person name="Haridas S."/>
            <person name="Kuo A."/>
            <person name="Salamov A."/>
            <person name="Ahrendt S.R."/>
            <person name="Lipzen A."/>
            <person name="Sullivan W."/>
            <person name="Andreopoulos W.B."/>
            <person name="Clum A."/>
            <person name="Lindquist E."/>
            <person name="Daum C."/>
            <person name="Ramamoorthy G.K."/>
            <person name="Gryganskyi A."/>
            <person name="Culley D."/>
            <person name="Magnuson J.K."/>
            <person name="James T.Y."/>
            <person name="O'Malley M.A."/>
            <person name="Stajich J.E."/>
            <person name="Spatafora J.W."/>
            <person name="Visel A."/>
            <person name="Grigoriev I.V."/>
        </authorList>
    </citation>
    <scope>NUCLEOTIDE SEQUENCE [LARGE SCALE GENOMIC DNA]</scope>
    <source>
        <strain evidence="7 8">12-1054</strain>
    </source>
</reference>
<dbReference type="STRING" id="56484.A0A1Y2FEX3"/>
<dbReference type="PANTHER" id="PTHR42825">
    <property type="entry name" value="AMINO ACID AMINOTRANSFERASE"/>
    <property type="match status" value="1"/>
</dbReference>
<dbReference type="GO" id="GO:0004084">
    <property type="term" value="F:branched-chain-amino-acid transaminase activity"/>
    <property type="evidence" value="ECO:0007669"/>
    <property type="project" value="InterPro"/>
</dbReference>
<dbReference type="InterPro" id="IPR033939">
    <property type="entry name" value="BCAT_family"/>
</dbReference>
<comment type="cofactor">
    <cofactor evidence="1">
        <name>pyridoxal 5'-phosphate</name>
        <dbReference type="ChEBI" id="CHEBI:597326"/>
    </cofactor>
</comment>
<dbReference type="FunFam" id="3.30.470.10:FF:000004">
    <property type="entry name" value="Branched-chain-amino-acid aminotransferase"/>
    <property type="match status" value="1"/>
</dbReference>
<dbReference type="NCBIfam" id="TIGR01123">
    <property type="entry name" value="ilvE_II"/>
    <property type="match status" value="1"/>
</dbReference>
<dbReference type="GO" id="GO:0009081">
    <property type="term" value="P:branched-chain amino acid metabolic process"/>
    <property type="evidence" value="ECO:0007669"/>
    <property type="project" value="InterPro"/>
</dbReference>
<dbReference type="RefSeq" id="XP_040725381.1">
    <property type="nucleotide sequence ID" value="XM_040869276.1"/>
</dbReference>
<dbReference type="PANTHER" id="PTHR42825:SF2">
    <property type="entry name" value="BRANCHED-CHAIN-AMINO-ACID AMINOTRANSFERASE 3, CHLOROPLASTIC-RELATED"/>
    <property type="match status" value="1"/>
</dbReference>
<dbReference type="NCBIfam" id="NF009897">
    <property type="entry name" value="PRK13357.1"/>
    <property type="match status" value="1"/>
</dbReference>
<dbReference type="InterPro" id="IPR043132">
    <property type="entry name" value="BCAT-like_C"/>
</dbReference>
<dbReference type="Pfam" id="PF01063">
    <property type="entry name" value="Aminotran_4"/>
    <property type="match status" value="1"/>
</dbReference>
<name>A0A1Y2FEX3_PROLT</name>
<keyword evidence="5" id="KW-0663">Pyridoxal phosphate</keyword>
<dbReference type="InterPro" id="IPR043131">
    <property type="entry name" value="BCAT-like_N"/>
</dbReference>
<accession>A0A1Y2FEX3</accession>
<dbReference type="InterPro" id="IPR001544">
    <property type="entry name" value="Aminotrans_IV"/>
</dbReference>
<dbReference type="SUPFAM" id="SSF56752">
    <property type="entry name" value="D-aminoacid aminotransferase-like PLP-dependent enzymes"/>
    <property type="match status" value="1"/>
</dbReference>
<dbReference type="EMBL" id="MCFI01000009">
    <property type="protein sequence ID" value="ORY82510.1"/>
    <property type="molecule type" value="Genomic_DNA"/>
</dbReference>
<evidence type="ECO:0000256" key="2">
    <source>
        <dbReference type="ARBA" id="ARBA00009320"/>
    </source>
</evidence>
<proteinExistence type="inferred from homology"/>
<dbReference type="Gene3D" id="3.30.470.10">
    <property type="match status" value="1"/>
</dbReference>
<keyword evidence="4 7" id="KW-0808">Transferase</keyword>
<dbReference type="OMA" id="VGMNAAY"/>
<evidence type="ECO:0000313" key="7">
    <source>
        <dbReference type="EMBL" id="ORY82510.1"/>
    </source>
</evidence>
<evidence type="ECO:0000256" key="3">
    <source>
        <dbReference type="ARBA" id="ARBA00022576"/>
    </source>
</evidence>
<dbReference type="OrthoDB" id="409992at2759"/>
<dbReference type="PIRSF" id="PIRSF006468">
    <property type="entry name" value="BCAT1"/>
    <property type="match status" value="1"/>
</dbReference>
<dbReference type="InterPro" id="IPR036038">
    <property type="entry name" value="Aminotransferase-like"/>
</dbReference>
<dbReference type="CDD" id="cd01557">
    <property type="entry name" value="BCAT_beta_family"/>
    <property type="match status" value="1"/>
</dbReference>
<gene>
    <name evidence="7" type="ORF">BCR37DRAFT_379509</name>
</gene>
<dbReference type="Proteomes" id="UP000193685">
    <property type="component" value="Unassembled WGS sequence"/>
</dbReference>
<evidence type="ECO:0000313" key="8">
    <source>
        <dbReference type="Proteomes" id="UP000193685"/>
    </source>
</evidence>